<protein>
    <submittedName>
        <fullName evidence="1">Uncharacterized protein</fullName>
    </submittedName>
</protein>
<evidence type="ECO:0000313" key="2">
    <source>
        <dbReference type="Proteomes" id="UP001215231"/>
    </source>
</evidence>
<dbReference type="Proteomes" id="UP001215231">
    <property type="component" value="Chromosome"/>
</dbReference>
<name>A0ABY7VJN5_9GAMM</name>
<sequence>MHVLVPGAPVIDWQANVEPPGEFIHNSHSYGYHSAYHISSLLSVNNQNNAGFCYTEANRGVELGLFHGLPGKGQFHSDVFVVNDEIDNSGRPQPMIYQVIECENASGKTRAVKVWELVNEEGINLIRDEIIVK</sequence>
<gene>
    <name evidence="1" type="ORF">H3N35_10040</name>
</gene>
<accession>A0ABY7VJN5</accession>
<dbReference type="EMBL" id="CP059693">
    <property type="protein sequence ID" value="WDE13738.1"/>
    <property type="molecule type" value="Genomic_DNA"/>
</dbReference>
<proteinExistence type="predicted"/>
<evidence type="ECO:0000313" key="1">
    <source>
        <dbReference type="EMBL" id="WDE13738.1"/>
    </source>
</evidence>
<organism evidence="1 2">
    <name type="scientific">Thalassomonas haliotis</name>
    <dbReference type="NCBI Taxonomy" id="485448"/>
    <lineage>
        <taxon>Bacteria</taxon>
        <taxon>Pseudomonadati</taxon>
        <taxon>Pseudomonadota</taxon>
        <taxon>Gammaproteobacteria</taxon>
        <taxon>Alteromonadales</taxon>
        <taxon>Colwelliaceae</taxon>
        <taxon>Thalassomonas</taxon>
    </lineage>
</organism>
<reference evidence="1 2" key="1">
    <citation type="journal article" date="2022" name="Mar. Drugs">
        <title>Bioassay-Guided Fractionation Leads to the Detection of Cholic Acid Generated by the Rare Thalassomonas sp.</title>
        <authorList>
            <person name="Pheiffer F."/>
            <person name="Schneider Y.K."/>
            <person name="Hansen E.H."/>
            <person name="Andersen J.H."/>
            <person name="Isaksson J."/>
            <person name="Busche T."/>
            <person name="R C."/>
            <person name="Kalinowski J."/>
            <person name="Zyl L.V."/>
            <person name="Trindade M."/>
        </authorList>
    </citation>
    <scope>NUCLEOTIDE SEQUENCE [LARGE SCALE GENOMIC DNA]</scope>
    <source>
        <strain evidence="1 2">A5K-61T</strain>
    </source>
</reference>
<dbReference type="RefSeq" id="WP_274054167.1">
    <property type="nucleotide sequence ID" value="NZ_CP059693.1"/>
</dbReference>
<keyword evidence="2" id="KW-1185">Reference proteome</keyword>